<evidence type="ECO:0000313" key="3">
    <source>
        <dbReference type="EMBL" id="KAJ8301296.1"/>
    </source>
</evidence>
<feature type="domain" description="Serine-threonine/tyrosine-protein kinase catalytic" evidence="2">
    <location>
        <begin position="92"/>
        <end position="165"/>
    </location>
</feature>
<feature type="compositionally biased region" description="Basic and acidic residues" evidence="1">
    <location>
        <begin position="360"/>
        <end position="372"/>
    </location>
</feature>
<feature type="region of interest" description="Disordered" evidence="1">
    <location>
        <begin position="346"/>
        <end position="372"/>
    </location>
</feature>
<keyword evidence="4" id="KW-1185">Reference proteome</keyword>
<dbReference type="SUPFAM" id="SSF56112">
    <property type="entry name" value="Protein kinase-like (PK-like)"/>
    <property type="match status" value="1"/>
</dbReference>
<protein>
    <recommendedName>
        <fullName evidence="2">Serine-threonine/tyrosine-protein kinase catalytic domain-containing protein</fullName>
    </recommendedName>
</protein>
<reference evidence="3 4" key="1">
    <citation type="submission" date="2022-12" db="EMBL/GenBank/DDBJ databases">
        <title>Chromosome-level genome of Tegillarca granosa.</title>
        <authorList>
            <person name="Kim J."/>
        </authorList>
    </citation>
    <scope>NUCLEOTIDE SEQUENCE [LARGE SCALE GENOMIC DNA]</scope>
    <source>
        <strain evidence="3">Teg-2019</strain>
        <tissue evidence="3">Adductor muscle</tissue>
    </source>
</reference>
<name>A0ABQ9E7E1_TEGGR</name>
<dbReference type="EMBL" id="JARBDR010000918">
    <property type="protein sequence ID" value="KAJ8301296.1"/>
    <property type="molecule type" value="Genomic_DNA"/>
</dbReference>
<dbReference type="Pfam" id="PF07714">
    <property type="entry name" value="PK_Tyr_Ser-Thr"/>
    <property type="match status" value="1"/>
</dbReference>
<evidence type="ECO:0000259" key="2">
    <source>
        <dbReference type="Pfam" id="PF07714"/>
    </source>
</evidence>
<dbReference type="InterPro" id="IPR001245">
    <property type="entry name" value="Ser-Thr/Tyr_kinase_cat_dom"/>
</dbReference>
<dbReference type="InterPro" id="IPR011009">
    <property type="entry name" value="Kinase-like_dom_sf"/>
</dbReference>
<feature type="region of interest" description="Disordered" evidence="1">
    <location>
        <begin position="525"/>
        <end position="602"/>
    </location>
</feature>
<comment type="caution">
    <text evidence="3">The sequence shown here is derived from an EMBL/GenBank/DDBJ whole genome shotgun (WGS) entry which is preliminary data.</text>
</comment>
<dbReference type="Proteomes" id="UP001217089">
    <property type="component" value="Unassembled WGS sequence"/>
</dbReference>
<evidence type="ECO:0000313" key="4">
    <source>
        <dbReference type="Proteomes" id="UP001217089"/>
    </source>
</evidence>
<feature type="non-terminal residue" evidence="3">
    <location>
        <position position="602"/>
    </location>
</feature>
<organism evidence="3 4">
    <name type="scientific">Tegillarca granosa</name>
    <name type="common">Malaysian cockle</name>
    <name type="synonym">Anadara granosa</name>
    <dbReference type="NCBI Taxonomy" id="220873"/>
    <lineage>
        <taxon>Eukaryota</taxon>
        <taxon>Metazoa</taxon>
        <taxon>Spiralia</taxon>
        <taxon>Lophotrochozoa</taxon>
        <taxon>Mollusca</taxon>
        <taxon>Bivalvia</taxon>
        <taxon>Autobranchia</taxon>
        <taxon>Pteriomorphia</taxon>
        <taxon>Arcoida</taxon>
        <taxon>Arcoidea</taxon>
        <taxon>Arcidae</taxon>
        <taxon>Tegillarca</taxon>
    </lineage>
</organism>
<proteinExistence type="predicted"/>
<sequence length="602" mass="68539">MASASSGSDRLNTFIYQLPFSITREICMSLDIDKLGKNLHQRLATHCRKLKFLKCLIDRLMAVQLKTFLQIGEQEIQQLLIFISNLKEYKENSQVLVPVVISVICYQYQNEKMTWRVCLVLKQINKKFRHENIVPLYGYALDGTDICLVYQFMPNGSLEDRLRCKVMYEVCTGEKAYDEKREGSGACFLAEYIHELLEDDKDKCLNLIDSRDRNCPKEIFKRVFDQLEQIENDYRTKYGDKTSAKSNYQSLCTGNTESQEPEALMLQKIYDGACYPPNTPETADCNDFKNPFYYPSNPEKLEEIRKYEAEFKSKNEVEFKSKNVMPKEMTPNFTSFKKEYEIADDGHKIRPGTGDNTEPDQNKTEKGCVSDKENMISGKGNITTQNCAEKCKIESGGPGNITGSLSHDISAEKTQQECDSQKNLSQVESSDDSKQACVVQAASAEENEKLKQTRDNFLAKYEELIQQGGGMEDYEYEGDEFGEEISFFDSDFDTVKFQNSEMCDTEGFEAQNNDMTGNVVESSKFDFTNNTSGGQTESDSTFSHGNMGNHASALESQHTSHPDVNSASNIDNNRIRSGPSYKIPPNTWKYKKAEPSENIEQY</sequence>
<evidence type="ECO:0000256" key="1">
    <source>
        <dbReference type="SAM" id="MobiDB-lite"/>
    </source>
</evidence>
<feature type="compositionally biased region" description="Polar residues" evidence="1">
    <location>
        <begin position="554"/>
        <end position="572"/>
    </location>
</feature>
<feature type="compositionally biased region" description="Polar residues" evidence="1">
    <location>
        <begin position="525"/>
        <end position="546"/>
    </location>
</feature>
<dbReference type="Gene3D" id="1.10.510.10">
    <property type="entry name" value="Transferase(Phosphotransferase) domain 1"/>
    <property type="match status" value="1"/>
</dbReference>
<gene>
    <name evidence="3" type="ORF">KUTeg_020283</name>
</gene>
<accession>A0ABQ9E7E1</accession>